<accession>A0ABS4QHL0</accession>
<evidence type="ECO:0000313" key="2">
    <source>
        <dbReference type="EMBL" id="MBP2191192.1"/>
    </source>
</evidence>
<reference evidence="2 3" key="1">
    <citation type="submission" date="2021-03" db="EMBL/GenBank/DDBJ databases">
        <title>Sequencing the genomes of 1000 actinobacteria strains.</title>
        <authorList>
            <person name="Klenk H.-P."/>
        </authorList>
    </citation>
    <scope>NUCLEOTIDE SEQUENCE [LARGE SCALE GENOMIC DNA]</scope>
    <source>
        <strain evidence="2 3">DSM 45516</strain>
    </source>
</reference>
<feature type="domain" description="N-acetyltransferase" evidence="1">
    <location>
        <begin position="54"/>
        <end position="191"/>
    </location>
</feature>
<sequence length="196" mass="21433">MPTAIRTLSTPDLDRAAQVLGEAFADYPWTSWCVAKGDHLQRISSLQRIYLEHMALPYGNAYIDTDGHGVIAFLPPDTPAPSAAVSAEIADLHGDRLDRLVVAEERMSALPVPDGAWLLATIGTTPQSRGAGLGTALMKHGLTELDRAGHACWLDTSTERNLPLYERFGFSVVEHITLDGDLSVWRMHRREAYLGG</sequence>
<protein>
    <submittedName>
        <fullName evidence="2">GNAT superfamily N-acetyltransferase</fullName>
    </submittedName>
</protein>
<evidence type="ECO:0000259" key="1">
    <source>
        <dbReference type="PROSITE" id="PS51186"/>
    </source>
</evidence>
<dbReference type="InterPro" id="IPR000182">
    <property type="entry name" value="GNAT_dom"/>
</dbReference>
<dbReference type="PANTHER" id="PTHR42791:SF1">
    <property type="entry name" value="N-ACETYLTRANSFERASE DOMAIN-CONTAINING PROTEIN"/>
    <property type="match status" value="1"/>
</dbReference>
<evidence type="ECO:0000313" key="3">
    <source>
        <dbReference type="Proteomes" id="UP001519325"/>
    </source>
</evidence>
<dbReference type="RefSeq" id="WP_209892437.1">
    <property type="nucleotide sequence ID" value="NZ_JAGGMR010000001.1"/>
</dbReference>
<proteinExistence type="predicted"/>
<organism evidence="2 3">
    <name type="scientific">Nocardia goodfellowii</name>
    <dbReference type="NCBI Taxonomy" id="882446"/>
    <lineage>
        <taxon>Bacteria</taxon>
        <taxon>Bacillati</taxon>
        <taxon>Actinomycetota</taxon>
        <taxon>Actinomycetes</taxon>
        <taxon>Mycobacteriales</taxon>
        <taxon>Nocardiaceae</taxon>
        <taxon>Nocardia</taxon>
    </lineage>
</organism>
<keyword evidence="3" id="KW-1185">Reference proteome</keyword>
<dbReference type="InterPro" id="IPR016181">
    <property type="entry name" value="Acyl_CoA_acyltransferase"/>
</dbReference>
<dbReference type="PANTHER" id="PTHR42791">
    <property type="entry name" value="GNAT FAMILY ACETYLTRANSFERASE"/>
    <property type="match status" value="1"/>
</dbReference>
<dbReference type="Proteomes" id="UP001519325">
    <property type="component" value="Unassembled WGS sequence"/>
</dbReference>
<comment type="caution">
    <text evidence="2">The sequence shown here is derived from an EMBL/GenBank/DDBJ whole genome shotgun (WGS) entry which is preliminary data.</text>
</comment>
<dbReference type="EMBL" id="JAGGMR010000001">
    <property type="protein sequence ID" value="MBP2191192.1"/>
    <property type="molecule type" value="Genomic_DNA"/>
</dbReference>
<name>A0ABS4QHL0_9NOCA</name>
<dbReference type="Gene3D" id="3.40.630.30">
    <property type="match status" value="1"/>
</dbReference>
<dbReference type="Pfam" id="PF13508">
    <property type="entry name" value="Acetyltransf_7"/>
    <property type="match status" value="1"/>
</dbReference>
<dbReference type="PROSITE" id="PS51186">
    <property type="entry name" value="GNAT"/>
    <property type="match status" value="1"/>
</dbReference>
<dbReference type="CDD" id="cd04301">
    <property type="entry name" value="NAT_SF"/>
    <property type="match status" value="1"/>
</dbReference>
<dbReference type="SUPFAM" id="SSF55729">
    <property type="entry name" value="Acyl-CoA N-acyltransferases (Nat)"/>
    <property type="match status" value="1"/>
</dbReference>
<gene>
    <name evidence="2" type="ORF">BJ987_004093</name>
</gene>
<dbReference type="InterPro" id="IPR052523">
    <property type="entry name" value="Trichothecene_AcTrans"/>
</dbReference>